<proteinExistence type="predicted"/>
<organism evidence="1 2">
    <name type="scientific">Rugamonas aquatica</name>
    <dbReference type="NCBI Taxonomy" id="2743357"/>
    <lineage>
        <taxon>Bacteria</taxon>
        <taxon>Pseudomonadati</taxon>
        <taxon>Pseudomonadota</taxon>
        <taxon>Betaproteobacteria</taxon>
        <taxon>Burkholderiales</taxon>
        <taxon>Oxalobacteraceae</taxon>
        <taxon>Telluria group</taxon>
        <taxon>Rugamonas</taxon>
    </lineage>
</organism>
<dbReference type="EMBL" id="WHUG01000001">
    <property type="protein sequence ID" value="MQA36999.1"/>
    <property type="molecule type" value="Genomic_DNA"/>
</dbReference>
<gene>
    <name evidence="1" type="ORF">GEV02_02455</name>
</gene>
<dbReference type="AlphaFoldDB" id="A0A6A7MWB7"/>
<evidence type="ECO:0008006" key="3">
    <source>
        <dbReference type="Google" id="ProtNLM"/>
    </source>
</evidence>
<dbReference type="Proteomes" id="UP000440498">
    <property type="component" value="Unassembled WGS sequence"/>
</dbReference>
<keyword evidence="2" id="KW-1185">Reference proteome</keyword>
<protein>
    <recommendedName>
        <fullName evidence="3">Solute-binding protein family 3/N-terminal domain-containing protein</fullName>
    </recommendedName>
</protein>
<dbReference type="RefSeq" id="WP_152836341.1">
    <property type="nucleotide sequence ID" value="NZ_WHUG01000001.1"/>
</dbReference>
<accession>A0A6A7MWB7</accession>
<sequence>MLLAGLAAGQAEAGGETARIVMASILEQNNSYAARWLRLIYTEAFQQLGVELEIRSFPAARASVEAIAGNIDGELTRAYEYGDLQSVLMRVPEAPLSSTTAAYARTPTLHLDNGWESLRGSSYRVEYRFGYLVVQQRLAEVLPQGGYTAVHSSEMGLRKLSIGRTDVYIDNVEVVDSLLESAEFRHSGIHQAGTLERKPVYAYLNKKHEKLALRLSAVLKKMRDSGEVERLRLQALKE</sequence>
<comment type="caution">
    <text evidence="1">The sequence shown here is derived from an EMBL/GenBank/DDBJ whole genome shotgun (WGS) entry which is preliminary data.</text>
</comment>
<evidence type="ECO:0000313" key="1">
    <source>
        <dbReference type="EMBL" id="MQA36999.1"/>
    </source>
</evidence>
<name>A0A6A7MWB7_9BURK</name>
<dbReference type="SUPFAM" id="SSF53850">
    <property type="entry name" value="Periplasmic binding protein-like II"/>
    <property type="match status" value="1"/>
</dbReference>
<dbReference type="Gene3D" id="3.40.190.10">
    <property type="entry name" value="Periplasmic binding protein-like II"/>
    <property type="match status" value="2"/>
</dbReference>
<reference evidence="1 2" key="1">
    <citation type="submission" date="2019-10" db="EMBL/GenBank/DDBJ databases">
        <title>Two novel species isolated from a subtropical stream in China.</title>
        <authorList>
            <person name="Lu H."/>
        </authorList>
    </citation>
    <scope>NUCLEOTIDE SEQUENCE [LARGE SCALE GENOMIC DNA]</scope>
    <source>
        <strain evidence="1 2">FT29W</strain>
    </source>
</reference>
<evidence type="ECO:0000313" key="2">
    <source>
        <dbReference type="Proteomes" id="UP000440498"/>
    </source>
</evidence>